<gene>
    <name evidence="2" type="ORF">LTRI10_LOCUS13336</name>
</gene>
<name>A0AAV2DCI2_9ROSI</name>
<proteinExistence type="predicted"/>
<reference evidence="2 3" key="1">
    <citation type="submission" date="2024-04" db="EMBL/GenBank/DDBJ databases">
        <authorList>
            <person name="Fracassetti M."/>
        </authorList>
    </citation>
    <scope>NUCLEOTIDE SEQUENCE [LARGE SCALE GENOMIC DNA]</scope>
</reference>
<dbReference type="AlphaFoldDB" id="A0AAV2DCI2"/>
<keyword evidence="3" id="KW-1185">Reference proteome</keyword>
<evidence type="ECO:0000313" key="2">
    <source>
        <dbReference type="EMBL" id="CAL1371260.1"/>
    </source>
</evidence>
<organism evidence="2 3">
    <name type="scientific">Linum trigynum</name>
    <dbReference type="NCBI Taxonomy" id="586398"/>
    <lineage>
        <taxon>Eukaryota</taxon>
        <taxon>Viridiplantae</taxon>
        <taxon>Streptophyta</taxon>
        <taxon>Embryophyta</taxon>
        <taxon>Tracheophyta</taxon>
        <taxon>Spermatophyta</taxon>
        <taxon>Magnoliopsida</taxon>
        <taxon>eudicotyledons</taxon>
        <taxon>Gunneridae</taxon>
        <taxon>Pentapetalae</taxon>
        <taxon>rosids</taxon>
        <taxon>fabids</taxon>
        <taxon>Malpighiales</taxon>
        <taxon>Linaceae</taxon>
        <taxon>Linum</taxon>
    </lineage>
</organism>
<sequence>MKVEVEGSWRHKEFQKEVVQEATQQLPPVITSTSSLTTILTNGVSSLGGFHLVPKGLQLCSCVDSTSGTKVVEPRIWHCDGDVELDKVVASIEESGSSKLGNKSGAAKVPAPSKKGRGRDKH</sequence>
<dbReference type="EMBL" id="OZ034815">
    <property type="protein sequence ID" value="CAL1371260.1"/>
    <property type="molecule type" value="Genomic_DNA"/>
</dbReference>
<evidence type="ECO:0000256" key="1">
    <source>
        <dbReference type="SAM" id="MobiDB-lite"/>
    </source>
</evidence>
<accession>A0AAV2DCI2</accession>
<protein>
    <submittedName>
        <fullName evidence="2">Uncharacterized protein</fullName>
    </submittedName>
</protein>
<evidence type="ECO:0000313" key="3">
    <source>
        <dbReference type="Proteomes" id="UP001497516"/>
    </source>
</evidence>
<dbReference type="Proteomes" id="UP001497516">
    <property type="component" value="Chromosome 2"/>
</dbReference>
<feature type="region of interest" description="Disordered" evidence="1">
    <location>
        <begin position="94"/>
        <end position="122"/>
    </location>
</feature>